<dbReference type="OrthoDB" id="1658288at2759"/>
<feature type="region of interest" description="Disordered" evidence="11">
    <location>
        <begin position="636"/>
        <end position="657"/>
    </location>
</feature>
<protein>
    <recommendedName>
        <fullName evidence="3">tyrosinase</fullName>
        <ecNumber evidence="3">1.14.18.1</ecNumber>
    </recommendedName>
</protein>
<evidence type="ECO:0000259" key="13">
    <source>
        <dbReference type="PROSITE" id="PS00498"/>
    </source>
</evidence>
<dbReference type="InterPro" id="IPR002227">
    <property type="entry name" value="Tyrosinase_Cu-bd"/>
</dbReference>
<accession>A0A8H7AFZ9</accession>
<evidence type="ECO:0000256" key="1">
    <source>
        <dbReference type="ARBA" id="ARBA00001973"/>
    </source>
</evidence>
<dbReference type="EC" id="1.14.18.1" evidence="3"/>
<comment type="similarity">
    <text evidence="2">Belongs to the tyrosinase family.</text>
</comment>
<dbReference type="EMBL" id="JAACFV010000069">
    <property type="protein sequence ID" value="KAF7507389.1"/>
    <property type="molecule type" value="Genomic_DNA"/>
</dbReference>
<evidence type="ECO:0000256" key="5">
    <source>
        <dbReference type="ARBA" id="ARBA00023002"/>
    </source>
</evidence>
<gene>
    <name evidence="14" type="ORF">GJ744_010448</name>
</gene>
<feature type="domain" description="Tyrosinase copper-binding" evidence="13">
    <location>
        <begin position="312"/>
        <end position="323"/>
    </location>
</feature>
<evidence type="ECO:0000256" key="7">
    <source>
        <dbReference type="ARBA" id="ARBA00023033"/>
    </source>
</evidence>
<dbReference type="GO" id="GO:0046872">
    <property type="term" value="F:metal ion binding"/>
    <property type="evidence" value="ECO:0007669"/>
    <property type="project" value="UniProtKB-KW"/>
</dbReference>
<evidence type="ECO:0000256" key="6">
    <source>
        <dbReference type="ARBA" id="ARBA00023008"/>
    </source>
</evidence>
<sequence length="657" mass="74210">MSDGNKGPVLVTGPPVEPTQNGSLPVRRDVRDLRKNHPEQWALYIRGLQKFQQVTDSEPLSYYRIAGIHGKPYTIWPDKDWNKMKKNPKSGTVGFCTHSSILFLPWHRPFLALFEQELHKHVQKAAQDFEENQPGKKDWKAAAQNFRMPFWDWADPKQLSVFPDEATTAKIKVWTPESYPNEESVDNPLYHYKFSSTSQEGTRNNNQYTWRWLEDVIPGQSEIAAQKRSEAATKKLKGELKSALESKVKDANFAERVCYILQAYKRYGSFSFDVFSAGHPEIYGSMEDIHNSIHGETGGNGHMGGVPYSAFDPIFWLHHTNIDRLFAIWQAIHDNDKPETYVESAKNSGRGGNFTTAQDEEENIETPLKPFNRTASQPVVDSDYWKAKDVRKTKTFGYCYPETEKWEITSNKEVARKEVIRQIDVLYPAGSLANIIREKTKGRMASENLLASRAETIAQVPLKQLKIERQVEDLAPESKYLEWITNLKAKKHALGETFNVHVFLGQITQEDSVLWYADENHVGAFTVLGQPVETGCDKCRSDQADDLQVTAQIPLTVALAERYLAGKIAGLTPDAVIPYLQENLHWRVSMADGSEVPRGDVQDLVVSVVTNEVTIPENLDELPIYAPNVNIYPEITTKTDGATPRGEGTGLTDPAQA</sequence>
<evidence type="ECO:0000313" key="15">
    <source>
        <dbReference type="Proteomes" id="UP000606974"/>
    </source>
</evidence>
<keyword evidence="6" id="KW-0186">Copper</keyword>
<evidence type="ECO:0000256" key="11">
    <source>
        <dbReference type="SAM" id="MobiDB-lite"/>
    </source>
</evidence>
<keyword evidence="15" id="KW-1185">Reference proteome</keyword>
<feature type="domain" description="Tyrosinase copper-binding" evidence="12">
    <location>
        <begin position="98"/>
        <end position="115"/>
    </location>
</feature>
<comment type="catalytic activity">
    <reaction evidence="9">
        <text>2 L-dopa + O2 = 2 L-dopaquinone + 2 H2O</text>
        <dbReference type="Rhea" id="RHEA:34287"/>
        <dbReference type="ChEBI" id="CHEBI:15377"/>
        <dbReference type="ChEBI" id="CHEBI:15379"/>
        <dbReference type="ChEBI" id="CHEBI:57504"/>
        <dbReference type="ChEBI" id="CHEBI:57924"/>
        <dbReference type="EC" id="1.14.18.1"/>
    </reaction>
</comment>
<dbReference type="InterPro" id="IPR050316">
    <property type="entry name" value="Tyrosinase/Hemocyanin"/>
</dbReference>
<comment type="catalytic activity">
    <reaction evidence="10">
        <text>L-tyrosine + O2 = L-dopaquinone + H2O</text>
        <dbReference type="Rhea" id="RHEA:18117"/>
        <dbReference type="ChEBI" id="CHEBI:15377"/>
        <dbReference type="ChEBI" id="CHEBI:15379"/>
        <dbReference type="ChEBI" id="CHEBI:57924"/>
        <dbReference type="ChEBI" id="CHEBI:58315"/>
        <dbReference type="EC" id="1.14.18.1"/>
    </reaction>
</comment>
<dbReference type="Proteomes" id="UP000606974">
    <property type="component" value="Unassembled WGS sequence"/>
</dbReference>
<reference evidence="14" key="1">
    <citation type="submission" date="2020-02" db="EMBL/GenBank/DDBJ databases">
        <authorList>
            <person name="Palmer J.M."/>
        </authorList>
    </citation>
    <scope>NUCLEOTIDE SEQUENCE</scope>
    <source>
        <strain evidence="14">EPUS1.4</strain>
        <tissue evidence="14">Thallus</tissue>
    </source>
</reference>
<dbReference type="AlphaFoldDB" id="A0A8H7AFZ9"/>
<evidence type="ECO:0000256" key="10">
    <source>
        <dbReference type="ARBA" id="ARBA00048881"/>
    </source>
</evidence>
<feature type="region of interest" description="Disordered" evidence="11">
    <location>
        <begin position="341"/>
        <end position="363"/>
    </location>
</feature>
<proteinExistence type="inferred from homology"/>
<dbReference type="Pfam" id="PF18132">
    <property type="entry name" value="Tyrosinase_C"/>
    <property type="match status" value="1"/>
</dbReference>
<dbReference type="Gene3D" id="2.60.310.20">
    <property type="match status" value="1"/>
</dbReference>
<dbReference type="GO" id="GO:0004503">
    <property type="term" value="F:tyrosinase activity"/>
    <property type="evidence" value="ECO:0007669"/>
    <property type="project" value="UniProtKB-EC"/>
</dbReference>
<evidence type="ECO:0000259" key="12">
    <source>
        <dbReference type="PROSITE" id="PS00497"/>
    </source>
</evidence>
<evidence type="ECO:0000313" key="14">
    <source>
        <dbReference type="EMBL" id="KAF7507389.1"/>
    </source>
</evidence>
<keyword evidence="4" id="KW-0479">Metal-binding</keyword>
<evidence type="ECO:0000256" key="2">
    <source>
        <dbReference type="ARBA" id="ARBA00009928"/>
    </source>
</evidence>
<name>A0A8H7AFZ9_9EURO</name>
<dbReference type="SUPFAM" id="SSF48056">
    <property type="entry name" value="Di-copper centre-containing domain"/>
    <property type="match status" value="1"/>
</dbReference>
<comment type="cofactor">
    <cofactor evidence="1">
        <name>Cu(2+)</name>
        <dbReference type="ChEBI" id="CHEBI:29036"/>
    </cofactor>
</comment>
<dbReference type="PRINTS" id="PR00092">
    <property type="entry name" value="TYROSINASE"/>
</dbReference>
<evidence type="ECO:0000256" key="9">
    <source>
        <dbReference type="ARBA" id="ARBA00048233"/>
    </source>
</evidence>
<keyword evidence="7" id="KW-0503">Monooxygenase</keyword>
<dbReference type="PROSITE" id="PS00497">
    <property type="entry name" value="TYROSINASE_1"/>
    <property type="match status" value="1"/>
</dbReference>
<keyword evidence="5" id="KW-0560">Oxidoreductase</keyword>
<dbReference type="PANTHER" id="PTHR11474">
    <property type="entry name" value="TYROSINASE FAMILY MEMBER"/>
    <property type="match status" value="1"/>
</dbReference>
<keyword evidence="8" id="KW-0470">Melanin biosynthesis</keyword>
<dbReference type="InterPro" id="IPR008922">
    <property type="entry name" value="Di-copper_centre_dom_sf"/>
</dbReference>
<dbReference type="PROSITE" id="PS00498">
    <property type="entry name" value="TYROSINASE_2"/>
    <property type="match status" value="1"/>
</dbReference>
<evidence type="ECO:0000256" key="4">
    <source>
        <dbReference type="ARBA" id="ARBA00022723"/>
    </source>
</evidence>
<evidence type="ECO:0000256" key="3">
    <source>
        <dbReference type="ARBA" id="ARBA00011906"/>
    </source>
</evidence>
<evidence type="ECO:0000256" key="8">
    <source>
        <dbReference type="ARBA" id="ARBA00023101"/>
    </source>
</evidence>
<feature type="region of interest" description="Disordered" evidence="11">
    <location>
        <begin position="1"/>
        <end position="24"/>
    </location>
</feature>
<comment type="caution">
    <text evidence="14">The sequence shown here is derived from an EMBL/GenBank/DDBJ whole genome shotgun (WGS) entry which is preliminary data.</text>
</comment>
<organism evidence="14 15">
    <name type="scientific">Endocarpon pusillum</name>
    <dbReference type="NCBI Taxonomy" id="364733"/>
    <lineage>
        <taxon>Eukaryota</taxon>
        <taxon>Fungi</taxon>
        <taxon>Dikarya</taxon>
        <taxon>Ascomycota</taxon>
        <taxon>Pezizomycotina</taxon>
        <taxon>Eurotiomycetes</taxon>
        <taxon>Chaetothyriomycetidae</taxon>
        <taxon>Verrucariales</taxon>
        <taxon>Verrucariaceae</taxon>
        <taxon>Endocarpon</taxon>
    </lineage>
</organism>
<dbReference type="Pfam" id="PF00264">
    <property type="entry name" value="Tyrosinase"/>
    <property type="match status" value="1"/>
</dbReference>
<dbReference type="Gene3D" id="1.10.1280.10">
    <property type="entry name" value="Di-copper center containing domain from catechol oxidase"/>
    <property type="match status" value="1"/>
</dbReference>
<dbReference type="InterPro" id="IPR041640">
    <property type="entry name" value="Tyrosinase_C"/>
</dbReference>
<dbReference type="GO" id="GO:0042438">
    <property type="term" value="P:melanin biosynthetic process"/>
    <property type="evidence" value="ECO:0007669"/>
    <property type="project" value="UniProtKB-KW"/>
</dbReference>
<dbReference type="PANTHER" id="PTHR11474:SF76">
    <property type="entry name" value="SHKT DOMAIN-CONTAINING PROTEIN"/>
    <property type="match status" value="1"/>
</dbReference>